<dbReference type="AlphaFoldDB" id="A0A1W2LHT8"/>
<accession>A0A1W2LHT8</accession>
<organism evidence="1 2">
    <name type="scientific">Amycolatopsis keratiniphila subsp. keratiniphila</name>
    <dbReference type="NCBI Taxonomy" id="227715"/>
    <lineage>
        <taxon>Bacteria</taxon>
        <taxon>Bacillati</taxon>
        <taxon>Actinomycetota</taxon>
        <taxon>Actinomycetes</taxon>
        <taxon>Pseudonocardiales</taxon>
        <taxon>Pseudonocardiaceae</taxon>
        <taxon>Amycolatopsis</taxon>
        <taxon>Amycolatopsis japonica group</taxon>
    </lineage>
</organism>
<dbReference type="Proteomes" id="UP000076660">
    <property type="component" value="Unassembled WGS sequence"/>
</dbReference>
<reference evidence="1 2" key="1">
    <citation type="submission" date="2016-12" db="EMBL/GenBank/DDBJ databases">
        <title>Amycolatopsis keratiniphila subsp. keratiniphila genome sequencing and assembly.</title>
        <authorList>
            <person name="Mayilraj S."/>
            <person name="Kaur N."/>
        </authorList>
    </citation>
    <scope>NUCLEOTIDE SEQUENCE [LARGE SCALE GENOMIC DNA]</scope>
    <source>
        <strain evidence="1 2">DSM 44409</strain>
    </source>
</reference>
<evidence type="ECO:0000313" key="2">
    <source>
        <dbReference type="Proteomes" id="UP000076660"/>
    </source>
</evidence>
<evidence type="ECO:0000313" key="1">
    <source>
        <dbReference type="EMBL" id="ONF62417.1"/>
    </source>
</evidence>
<dbReference type="SUPFAM" id="SSF160424">
    <property type="entry name" value="BH3703-like"/>
    <property type="match status" value="1"/>
</dbReference>
<dbReference type="InterPro" id="IPR036170">
    <property type="entry name" value="YezG-like_sf"/>
</dbReference>
<gene>
    <name evidence="1" type="ORF">AVR91_0239375</name>
</gene>
<sequence>MTTPPGPLSPEQQQQIVAQIGNGLASMAPPGWRRLRTEHRAVGRHLETDVLITGPDGTTQPIAAPPELVQLLGTLRAGMYQPGQGTWLAATLTFDAAQGTSVDFMLDQEPAWRRTPPPIGFQDELRFFPRSDQHIPPWLRQRAGLAPAPVATPPADAPEALRVPRVHDGLDESGRPVVNREPLSPAERERVLQYLDGAPVVLASRSYDADAFDPDREPLVPLNFRTDGRWYWPGAVAYYLREHGVAPDPELLGHIRALRFTLPEVGEPERELAVAAITGRPST</sequence>
<comment type="caution">
    <text evidence="1">The sequence shown here is derived from an EMBL/GenBank/DDBJ whole genome shotgun (WGS) entry which is preliminary data.</text>
</comment>
<dbReference type="RefSeq" id="WP_063277626.1">
    <property type="nucleotide sequence ID" value="NZ_LQMT02000042.1"/>
</dbReference>
<proteinExistence type="predicted"/>
<dbReference type="OrthoDB" id="275232at2"/>
<name>A0A1W2LHT8_9PSEU</name>
<dbReference type="EMBL" id="LQMT02000042">
    <property type="protein sequence ID" value="ONF62417.1"/>
    <property type="molecule type" value="Genomic_DNA"/>
</dbReference>
<protein>
    <submittedName>
        <fullName evidence="1">Ferredoxin</fullName>
    </submittedName>
</protein>